<evidence type="ECO:0000313" key="22">
    <source>
        <dbReference type="Proteomes" id="UP001497497"/>
    </source>
</evidence>
<feature type="binding site" evidence="19">
    <location>
        <position position="98"/>
    </location>
    <ligand>
        <name>substrate</name>
    </ligand>
</feature>
<feature type="binding site" evidence="19">
    <location>
        <position position="272"/>
    </location>
    <ligand>
        <name>tRNA</name>
        <dbReference type="ChEBI" id="CHEBI:17843"/>
    </ligand>
</feature>
<evidence type="ECO:0000256" key="16">
    <source>
        <dbReference type="ARBA" id="ARBA00032693"/>
    </source>
</evidence>
<evidence type="ECO:0000256" key="11">
    <source>
        <dbReference type="ARBA" id="ARBA00022917"/>
    </source>
</evidence>
<protein>
    <recommendedName>
        <fullName evidence="6 18">O-phosphoseryl-tRNA(Sec) selenium transferase</fullName>
        <ecNumber evidence="5 18">2.9.1.2</ecNumber>
    </recommendedName>
    <alternativeName>
        <fullName evidence="14 18">Selenocysteine synthase</fullName>
    </alternativeName>
    <alternativeName>
        <fullName evidence="15 18">Selenocysteinyl-tRNA(Sec) synthase</fullName>
    </alternativeName>
    <alternativeName>
        <fullName evidence="16 18">Sep-tRNA:Sec-tRNA synthase</fullName>
    </alternativeName>
</protein>
<keyword evidence="12 18" id="KW-0711">Selenium</keyword>
<feature type="modified residue" description="N6-(pyridoxal phosphate)lysine" evidence="20">
    <location>
        <position position="285"/>
    </location>
</feature>
<evidence type="ECO:0000256" key="10">
    <source>
        <dbReference type="ARBA" id="ARBA00022898"/>
    </source>
</evidence>
<dbReference type="Pfam" id="PF05889">
    <property type="entry name" value="SepSecS"/>
    <property type="match status" value="1"/>
</dbReference>
<keyword evidence="22" id="KW-1185">Reference proteome</keyword>
<comment type="pathway">
    <text evidence="3 18">Aminoacyl-tRNA biosynthesis; selenocysteinyl-tRNA(Sec) biosynthesis; selenocysteinyl-tRNA(Sec) from L-seryl-tRNA(Sec) (archaeal/eukaryal route): step 2/2.</text>
</comment>
<evidence type="ECO:0000256" key="3">
    <source>
        <dbReference type="ARBA" id="ARBA00004822"/>
    </source>
</evidence>
<evidence type="ECO:0000256" key="15">
    <source>
        <dbReference type="ARBA" id="ARBA00032048"/>
    </source>
</evidence>
<evidence type="ECO:0000256" key="2">
    <source>
        <dbReference type="ARBA" id="ARBA00002552"/>
    </source>
</evidence>
<evidence type="ECO:0000256" key="14">
    <source>
        <dbReference type="ARBA" id="ARBA00030669"/>
    </source>
</evidence>
<comment type="catalytic activity">
    <reaction evidence="17 18">
        <text>O-phospho-L-seryl-tRNA(Sec) + selenophosphate + H2O = L-selenocysteinyl-tRNA(Sec) + 2 phosphate</text>
        <dbReference type="Rhea" id="RHEA:25041"/>
        <dbReference type="Rhea" id="RHEA-COMP:9743"/>
        <dbReference type="Rhea" id="RHEA-COMP:9947"/>
        <dbReference type="ChEBI" id="CHEBI:15377"/>
        <dbReference type="ChEBI" id="CHEBI:16144"/>
        <dbReference type="ChEBI" id="CHEBI:43474"/>
        <dbReference type="ChEBI" id="CHEBI:78551"/>
        <dbReference type="ChEBI" id="CHEBI:78573"/>
        <dbReference type="EC" id="2.9.1.2"/>
    </reaction>
</comment>
<feature type="binding site" evidence="19">
    <location>
        <position position="314"/>
    </location>
    <ligand>
        <name>substrate</name>
    </ligand>
</feature>
<name>A0AAV2HB69_LYMST</name>
<dbReference type="EC" id="2.9.1.2" evidence="5 18"/>
<comment type="cofactor">
    <cofactor evidence="1 18 20">
        <name>pyridoxal 5'-phosphate</name>
        <dbReference type="ChEBI" id="CHEBI:597326"/>
    </cofactor>
</comment>
<dbReference type="InterPro" id="IPR015424">
    <property type="entry name" value="PyrdxlP-dep_Trfase"/>
</dbReference>
<dbReference type="Gene3D" id="3.40.640.10">
    <property type="entry name" value="Type I PLP-dependent aspartate aminotransferase-like (Major domain)"/>
    <property type="match status" value="1"/>
</dbReference>
<dbReference type="EMBL" id="CAXITT010000053">
    <property type="protein sequence ID" value="CAL1529704.1"/>
    <property type="molecule type" value="Genomic_DNA"/>
</dbReference>
<evidence type="ECO:0000256" key="5">
    <source>
        <dbReference type="ARBA" id="ARBA00012464"/>
    </source>
</evidence>
<evidence type="ECO:0000256" key="19">
    <source>
        <dbReference type="PIRSR" id="PIRSR017689-1"/>
    </source>
</evidence>
<evidence type="ECO:0000256" key="7">
    <source>
        <dbReference type="ARBA" id="ARBA00022555"/>
    </source>
</evidence>
<evidence type="ECO:0000256" key="17">
    <source>
        <dbReference type="ARBA" id="ARBA00048808"/>
    </source>
</evidence>
<dbReference type="InterPro" id="IPR019872">
    <property type="entry name" value="Sec-tRNA_Se_transferase"/>
</dbReference>
<dbReference type="GO" id="GO:0098621">
    <property type="term" value="F:O-phosphoseryl-tRNA(Sec) selenium transferase activity"/>
    <property type="evidence" value="ECO:0007669"/>
    <property type="project" value="UniProtKB-EC"/>
</dbReference>
<dbReference type="InterPro" id="IPR015421">
    <property type="entry name" value="PyrdxlP-dep_Trfase_major"/>
</dbReference>
<comment type="subcellular location">
    <subcellularLocation>
        <location evidence="18">Cytoplasm</location>
    </subcellularLocation>
</comment>
<evidence type="ECO:0000256" key="12">
    <source>
        <dbReference type="ARBA" id="ARBA00023266"/>
    </source>
</evidence>
<accession>A0AAV2HB69</accession>
<evidence type="ECO:0000256" key="13">
    <source>
        <dbReference type="ARBA" id="ARBA00026053"/>
    </source>
</evidence>
<comment type="similarity">
    <text evidence="4 18">Belongs to the SepSecS family.</text>
</comment>
<evidence type="ECO:0000256" key="9">
    <source>
        <dbReference type="ARBA" id="ARBA00022884"/>
    </source>
</evidence>
<dbReference type="GO" id="GO:0000049">
    <property type="term" value="F:tRNA binding"/>
    <property type="evidence" value="ECO:0007669"/>
    <property type="project" value="UniProtKB-UniRule"/>
</dbReference>
<dbReference type="NCBIfam" id="TIGR03531">
    <property type="entry name" value="selenium_SpcS"/>
    <property type="match status" value="1"/>
</dbReference>
<evidence type="ECO:0000256" key="18">
    <source>
        <dbReference type="PIRNR" id="PIRNR017689"/>
    </source>
</evidence>
<dbReference type="Proteomes" id="UP001497497">
    <property type="component" value="Unassembled WGS sequence"/>
</dbReference>
<dbReference type="SUPFAM" id="SSF53383">
    <property type="entry name" value="PLP-dependent transferases"/>
    <property type="match status" value="1"/>
</dbReference>
<comment type="caution">
    <text evidence="21">The sequence shown here is derived from an EMBL/GenBank/DDBJ whole genome shotgun (WGS) entry which is preliminary data.</text>
</comment>
<evidence type="ECO:0000256" key="6">
    <source>
        <dbReference type="ARBA" id="ARBA00021963"/>
    </source>
</evidence>
<gene>
    <name evidence="21" type="ORF">GSLYS_00003859001</name>
</gene>
<dbReference type="InterPro" id="IPR008829">
    <property type="entry name" value="SepSecS/SepCysS"/>
</dbReference>
<keyword evidence="11 18" id="KW-0648">Protein biosynthesis</keyword>
<evidence type="ECO:0000256" key="20">
    <source>
        <dbReference type="PIRSR" id="PIRSR017689-50"/>
    </source>
</evidence>
<sequence length="479" mass="52076">MNKEILDICGKLIPPAYILQGSQARTSHENKIKQLFQHASKSFFNGWDEQTVELLLQELAVMDSNNFPGNCGVGEREGRIASSLVARRHYRLCHGIGRSGDITAVQPKAAGSSVVMKVANNLVLDAIKLSGIHSAASCFVVPMATGMALVLCMLTMKLKRPNAKYVLWPRIDQKSCYKSMVTAGLEPVVIENLLVGDELTTNISSIKNKIKDLGAENILCIMTTTSCFTPRVPDRLEEIGIICKENNIPHLVNNAYGLQSSKCTHLIQQAARVGRVDAVVQSLDKNFMVPVGGAIIAGFDKGFIEEIGKSYPGRASASPSLDIFITLLSLGSQGYKKLLKDRKEMFTYLSTSLSGCATKFGERLLQTKNNPISLGITLTLENDPKGEKATEIGSMLFTRFVSGTRVVAPGKDSEVSGHVFKNFGSHSDNYPTAYLTAAAAIGITKSDVDLFIGRLEKVLTKLKQKTSTPNIESGQNQML</sequence>
<keyword evidence="10 18" id="KW-0663">Pyridoxal phosphate</keyword>
<dbReference type="PANTHER" id="PTHR12944:SF2">
    <property type="entry name" value="O-PHOSPHOSERYL-TRNA(SEC) SELENIUM TRANSFERASE"/>
    <property type="match status" value="1"/>
</dbReference>
<evidence type="ECO:0000256" key="8">
    <source>
        <dbReference type="ARBA" id="ARBA00022679"/>
    </source>
</evidence>
<keyword evidence="9 18" id="KW-0694">RNA-binding</keyword>
<dbReference type="AlphaFoldDB" id="A0AAV2HB69"/>
<dbReference type="GO" id="GO:0001717">
    <property type="term" value="P:conversion of seryl-tRNAsec to selenocys-tRNAsec"/>
    <property type="evidence" value="ECO:0007669"/>
    <property type="project" value="UniProtKB-UniRule"/>
</dbReference>
<dbReference type="GO" id="GO:0005737">
    <property type="term" value="C:cytoplasm"/>
    <property type="evidence" value="ECO:0007669"/>
    <property type="project" value="UniProtKB-SubCell"/>
</dbReference>
<dbReference type="GO" id="GO:0001514">
    <property type="term" value="P:selenocysteine incorporation"/>
    <property type="evidence" value="ECO:0007669"/>
    <property type="project" value="TreeGrafter"/>
</dbReference>
<feature type="binding site" evidence="19">
    <location>
        <position position="99"/>
    </location>
    <ligand>
        <name>substrate</name>
    </ligand>
</feature>
<feature type="site" description="May act as a substrate filter by repelling compounds with a negatively charged alpha-carboxylate" evidence="20">
    <location>
        <position position="75"/>
    </location>
</feature>
<feature type="binding site" evidence="19">
    <location>
        <position position="399"/>
    </location>
    <ligand>
        <name>tRNA</name>
        <dbReference type="ChEBI" id="CHEBI:17843"/>
    </ligand>
</feature>
<dbReference type="PIRSF" id="PIRSF017689">
    <property type="entry name" value="SepSecS"/>
    <property type="match status" value="1"/>
</dbReference>
<evidence type="ECO:0000256" key="4">
    <source>
        <dbReference type="ARBA" id="ARBA00007037"/>
    </source>
</evidence>
<feature type="binding site" evidence="19">
    <location>
        <position position="106"/>
    </location>
    <ligand>
        <name>substrate</name>
    </ligand>
</feature>
<comment type="function">
    <text evidence="2 18">Converts O-phosphoseryl-tRNA(Sec) to selenocysteinyl-tRNA(Sec) required for selenoprotein biosynthesis.</text>
</comment>
<organism evidence="21 22">
    <name type="scientific">Lymnaea stagnalis</name>
    <name type="common">Great pond snail</name>
    <name type="synonym">Helix stagnalis</name>
    <dbReference type="NCBI Taxonomy" id="6523"/>
    <lineage>
        <taxon>Eukaryota</taxon>
        <taxon>Metazoa</taxon>
        <taxon>Spiralia</taxon>
        <taxon>Lophotrochozoa</taxon>
        <taxon>Mollusca</taxon>
        <taxon>Gastropoda</taxon>
        <taxon>Heterobranchia</taxon>
        <taxon>Euthyneura</taxon>
        <taxon>Panpulmonata</taxon>
        <taxon>Hygrophila</taxon>
        <taxon>Lymnaeoidea</taxon>
        <taxon>Lymnaeidae</taxon>
        <taxon>Lymnaea</taxon>
    </lineage>
</organism>
<evidence type="ECO:0000313" key="21">
    <source>
        <dbReference type="EMBL" id="CAL1529704.1"/>
    </source>
</evidence>
<evidence type="ECO:0000256" key="1">
    <source>
        <dbReference type="ARBA" id="ARBA00001933"/>
    </source>
</evidence>
<dbReference type="PANTHER" id="PTHR12944">
    <property type="entry name" value="SOLUBLE LIVER ANTIGEN/LIVER PANCREAS ANTIGEN"/>
    <property type="match status" value="1"/>
</dbReference>
<feature type="binding site" evidence="19">
    <location>
        <position position="76"/>
    </location>
    <ligand>
        <name>pyridoxal 5'-phosphate</name>
        <dbReference type="ChEBI" id="CHEBI:597326"/>
    </ligand>
</feature>
<keyword evidence="8 18" id="KW-0808">Transferase</keyword>
<reference evidence="21 22" key="1">
    <citation type="submission" date="2024-04" db="EMBL/GenBank/DDBJ databases">
        <authorList>
            <consortium name="Genoscope - CEA"/>
            <person name="William W."/>
        </authorList>
    </citation>
    <scope>NUCLEOTIDE SEQUENCE [LARGE SCALE GENOMIC DNA]</scope>
</reference>
<comment type="subunit">
    <text evidence="13">Homotetramer formed by a catalytic dimer and a non-catalytic dimer serving as a binding platform that orients tRNASec for catalysis. Each tetramer binds the CCA ends of two tRNAs which point to the active sites of the catalytic dimer.</text>
</comment>
<keyword evidence="7 18" id="KW-0820">tRNA-binding</keyword>
<proteinExistence type="inferred from homology"/>
<keyword evidence="18" id="KW-0963">Cytoplasm</keyword>